<organism evidence="3 4">
    <name type="scientific">Acetobacter pasteurianus (strain NBRC 105184 / IFO 3283-01)</name>
    <dbReference type="NCBI Taxonomy" id="634452"/>
    <lineage>
        <taxon>Bacteria</taxon>
        <taxon>Pseudomonadati</taxon>
        <taxon>Pseudomonadota</taxon>
        <taxon>Alphaproteobacteria</taxon>
        <taxon>Acetobacterales</taxon>
        <taxon>Acetobacteraceae</taxon>
        <taxon>Acetobacter</taxon>
    </lineage>
</organism>
<reference evidence="3 4" key="1">
    <citation type="journal article" date="2009" name="Nucleic Acids Res.">
        <title>Whole-genome analyses reveal genetic instability of Acetobacter pasteurianus.</title>
        <authorList>
            <person name="Azuma Y."/>
            <person name="Hosoyama A."/>
            <person name="Matsutani M."/>
            <person name="Furuya N."/>
            <person name="Horikawa H."/>
            <person name="Harada T."/>
            <person name="Hirakawa H."/>
            <person name="Kuhara S."/>
            <person name="Matsushita K."/>
            <person name="Fujita N."/>
            <person name="Shirai M."/>
        </authorList>
    </citation>
    <scope>NUCLEOTIDE SEQUENCE [LARGE SCALE GENOMIC DNA]</scope>
    <source>
        <strain evidence="4">NBRC 105184 / IFO 3283-01</strain>
    </source>
</reference>
<protein>
    <recommendedName>
        <fullName evidence="5">DUF262 domain-containing protein</fullName>
    </recommendedName>
</protein>
<evidence type="ECO:0000313" key="3">
    <source>
        <dbReference type="EMBL" id="BAI00001.1"/>
    </source>
</evidence>
<dbReference type="HOGENOM" id="CLU_011736_6_1_5"/>
<dbReference type="EMBL" id="AP011121">
    <property type="protein sequence ID" value="BAI00001.1"/>
    <property type="molecule type" value="Genomic_DNA"/>
</dbReference>
<proteinExistence type="predicted"/>
<dbReference type="BioCyc" id="APAS634452:APA01_RS09505-MONOMER"/>
<dbReference type="PANTHER" id="PTHR35149">
    <property type="entry name" value="SLL5132 PROTEIN"/>
    <property type="match status" value="1"/>
</dbReference>
<accession>C7JCH2</accession>
<evidence type="ECO:0000259" key="2">
    <source>
        <dbReference type="Pfam" id="PF07510"/>
    </source>
</evidence>
<feature type="domain" description="GmrSD restriction endonucleases C-terminal" evidence="2">
    <location>
        <begin position="472"/>
        <end position="603"/>
    </location>
</feature>
<dbReference type="Pfam" id="PF03235">
    <property type="entry name" value="GmrSD_N"/>
    <property type="match status" value="1"/>
</dbReference>
<gene>
    <name evidence="3" type="ordered locus">APA01_18750</name>
</gene>
<dbReference type="AlphaFoldDB" id="C7JCH2"/>
<dbReference type="eggNOG" id="COG1479">
    <property type="taxonomic scope" value="Bacteria"/>
</dbReference>
<feature type="domain" description="GmrSD restriction endonucleases N-terminal" evidence="1">
    <location>
        <begin position="71"/>
        <end position="289"/>
    </location>
</feature>
<evidence type="ECO:0000259" key="1">
    <source>
        <dbReference type="Pfam" id="PF03235"/>
    </source>
</evidence>
<dbReference type="KEGG" id="apt:APA01_18750"/>
<dbReference type="InterPro" id="IPR004919">
    <property type="entry name" value="GmrSD_N"/>
</dbReference>
<dbReference type="Proteomes" id="UP000000948">
    <property type="component" value="Chromosome"/>
</dbReference>
<sequence length="613" mass="70747">MTSRQPSIKTPKFRKRHINQRFFDPSALELCSLNSCLFEKIIIIYFTEIFKGLKKMALEQISSKLMGVGLLLKQQRLSVPLYQRPYTWEKPHVKQLFDDITSAKEKNSQQYFVGTVVLTKKDNEIKNIIDGQQRIVTFTILISAIRNYFQEKGDTDRADIITKEYLTKSDVRSVKTNPRVLLLPEDGLFYKEYVIDFHKPGARAPNGLSQTQKRLYTAIKEAHKTVSRIVQKCENPDDELFDLLDFIENKAVLVYLDVGNESNAFVIFEVLNDRGLDLTVADLLKNYIFSLADQDALPQCQTMWTQMSTVISNAFEQNDIKNFVRHAWIAKHGLTREKDLYESIKKEINTSEKSVKYTNELYKTSKIYSAFINPSNEVWSKYSESVRDALYLFDIANITQVRPLLISVFENFSPSEVNKTIPMLVSWSVRFLICGVGGSGTLEDNYSARAKDISDKKIKTARQLYTAFKILPTDDEFQTAFSKANVSKPSLARWYLTKLEAEKSGNNLKPITKDINEANLEHILPQNPDSSWHISEDNVKKYVNRIGNQTLLETKINAEIGNKSFTQKKKYFIQSRIEITKDICNFSKWGIEEINNRQMELSKLAIKLWKRTP</sequence>
<dbReference type="PANTHER" id="PTHR35149:SF2">
    <property type="entry name" value="DUF262 DOMAIN-CONTAINING PROTEIN"/>
    <property type="match status" value="1"/>
</dbReference>
<name>C7JCH2_ACEP3</name>
<dbReference type="PATRIC" id="fig|634452.3.peg.1945"/>
<dbReference type="InterPro" id="IPR011089">
    <property type="entry name" value="GmrSD_C"/>
</dbReference>
<evidence type="ECO:0008006" key="5">
    <source>
        <dbReference type="Google" id="ProtNLM"/>
    </source>
</evidence>
<dbReference type="Pfam" id="PF07510">
    <property type="entry name" value="GmrSD_C"/>
    <property type="match status" value="1"/>
</dbReference>
<evidence type="ECO:0000313" key="4">
    <source>
        <dbReference type="Proteomes" id="UP000000948"/>
    </source>
</evidence>